<keyword evidence="1" id="KW-1133">Transmembrane helix</keyword>
<dbReference type="PANTHER" id="PTHR12242:SF49">
    <property type="entry name" value="HEADBUTT, ISOFORM E"/>
    <property type="match status" value="1"/>
</dbReference>
<feature type="transmembrane region" description="Helical" evidence="1">
    <location>
        <begin position="125"/>
        <end position="143"/>
    </location>
</feature>
<evidence type="ECO:0000313" key="2">
    <source>
        <dbReference type="EMBL" id="CAL7949539.1"/>
    </source>
</evidence>
<dbReference type="Proteomes" id="UP001642520">
    <property type="component" value="Unassembled WGS sequence"/>
</dbReference>
<feature type="transmembrane region" description="Helical" evidence="1">
    <location>
        <begin position="82"/>
        <end position="105"/>
    </location>
</feature>
<evidence type="ECO:0000313" key="3">
    <source>
        <dbReference type="Proteomes" id="UP001642520"/>
    </source>
</evidence>
<name>A0ABP1P8G5_XYLVO</name>
<keyword evidence="3" id="KW-1185">Reference proteome</keyword>
<evidence type="ECO:0000256" key="1">
    <source>
        <dbReference type="SAM" id="Phobius"/>
    </source>
</evidence>
<dbReference type="PANTHER" id="PTHR12242">
    <property type="entry name" value="OS02G0130600 PROTEIN-RELATED"/>
    <property type="match status" value="1"/>
</dbReference>
<dbReference type="InterPro" id="IPR049352">
    <property type="entry name" value="Rost"/>
</dbReference>
<sequence length="326" mass="38296">MPPECEEIEDYGVPEKISCIDGRIKEHLRFTSPTTFCGRRAMVNKLWCQGIVRKWFHKKDESPHPRLLTEPSCQRHVATWYLLYRWLIFMAWVSIVVCSVFEFGSYTPTEPPYAKWPIYLTNWDLTLGLSQALLGGFLVSKRWKLQKAMNFDPSMLSLGAIDRVYWFLYVVTTNTAIVVTITYWCTIYNPKIHFIDPLNIMIHLCNSILMVLDFCIASIPFRLRNFWWCFLIVFSYILFSIVYYLSGGLDKNGEHYIYKILDWKKPIQASLVCMGEIAFVTISHSVLCFLERLKNRLYLKVDENLRKSYVTEPQLPSKMQTQTNIV</sequence>
<feature type="transmembrane region" description="Helical" evidence="1">
    <location>
        <begin position="226"/>
        <end position="246"/>
    </location>
</feature>
<accession>A0ABP1P8G5</accession>
<dbReference type="Pfam" id="PF21534">
    <property type="entry name" value="Rost"/>
    <property type="match status" value="1"/>
</dbReference>
<dbReference type="EMBL" id="CAXAJV020001300">
    <property type="protein sequence ID" value="CAL7949539.1"/>
    <property type="molecule type" value="Genomic_DNA"/>
</dbReference>
<feature type="transmembrane region" description="Helical" evidence="1">
    <location>
        <begin position="164"/>
        <end position="184"/>
    </location>
</feature>
<feature type="transmembrane region" description="Helical" evidence="1">
    <location>
        <begin position="200"/>
        <end position="219"/>
    </location>
</feature>
<protein>
    <recommendedName>
        <fullName evidence="4">Protein rolling stone</fullName>
    </recommendedName>
</protein>
<feature type="transmembrane region" description="Helical" evidence="1">
    <location>
        <begin position="266"/>
        <end position="290"/>
    </location>
</feature>
<keyword evidence="1" id="KW-0472">Membrane</keyword>
<gene>
    <name evidence="2" type="ORF">XYLVIOL_LOCUS9456</name>
</gene>
<keyword evidence="1" id="KW-0812">Transmembrane</keyword>
<evidence type="ECO:0008006" key="4">
    <source>
        <dbReference type="Google" id="ProtNLM"/>
    </source>
</evidence>
<comment type="caution">
    <text evidence="2">The sequence shown here is derived from an EMBL/GenBank/DDBJ whole genome shotgun (WGS) entry which is preliminary data.</text>
</comment>
<reference evidence="2 3" key="1">
    <citation type="submission" date="2024-08" db="EMBL/GenBank/DDBJ databases">
        <authorList>
            <person name="Will J Nash"/>
            <person name="Angela Man"/>
            <person name="Seanna McTaggart"/>
            <person name="Kendall Baker"/>
            <person name="Tom Barker"/>
            <person name="Leah Catchpole"/>
            <person name="Alex Durrant"/>
            <person name="Karim Gharbi"/>
            <person name="Naomi Irish"/>
            <person name="Gemy Kaithakottil"/>
            <person name="Debby Ku"/>
            <person name="Aaliyah Providence"/>
            <person name="Felix Shaw"/>
            <person name="David Swarbreck"/>
            <person name="Chris Watkins"/>
            <person name="Ann M. McCartney"/>
            <person name="Giulio Formenti"/>
            <person name="Alice Mouton"/>
            <person name="Noel Vella"/>
            <person name="Bjorn M von Reumont"/>
            <person name="Adriana Vella"/>
            <person name="Wilfried Haerty"/>
        </authorList>
    </citation>
    <scope>NUCLEOTIDE SEQUENCE [LARGE SCALE GENOMIC DNA]</scope>
</reference>
<proteinExistence type="predicted"/>
<organism evidence="2 3">
    <name type="scientific">Xylocopa violacea</name>
    <name type="common">Violet carpenter bee</name>
    <name type="synonym">Apis violacea</name>
    <dbReference type="NCBI Taxonomy" id="135666"/>
    <lineage>
        <taxon>Eukaryota</taxon>
        <taxon>Metazoa</taxon>
        <taxon>Ecdysozoa</taxon>
        <taxon>Arthropoda</taxon>
        <taxon>Hexapoda</taxon>
        <taxon>Insecta</taxon>
        <taxon>Pterygota</taxon>
        <taxon>Neoptera</taxon>
        <taxon>Endopterygota</taxon>
        <taxon>Hymenoptera</taxon>
        <taxon>Apocrita</taxon>
        <taxon>Aculeata</taxon>
        <taxon>Apoidea</taxon>
        <taxon>Anthophila</taxon>
        <taxon>Apidae</taxon>
        <taxon>Xylocopa</taxon>
        <taxon>Xylocopa</taxon>
    </lineage>
</organism>